<dbReference type="EMBL" id="GBXM01029945">
    <property type="protein sequence ID" value="JAH78632.1"/>
    <property type="molecule type" value="Transcribed_RNA"/>
</dbReference>
<proteinExistence type="predicted"/>
<reference evidence="1" key="1">
    <citation type="submission" date="2014-11" db="EMBL/GenBank/DDBJ databases">
        <authorList>
            <person name="Amaro Gonzalez C."/>
        </authorList>
    </citation>
    <scope>NUCLEOTIDE SEQUENCE</scope>
</reference>
<reference evidence="1" key="2">
    <citation type="journal article" date="2015" name="Fish Shellfish Immunol.">
        <title>Early steps in the European eel (Anguilla anguilla)-Vibrio vulnificus interaction in the gills: Role of the RtxA13 toxin.</title>
        <authorList>
            <person name="Callol A."/>
            <person name="Pajuelo D."/>
            <person name="Ebbesson L."/>
            <person name="Teles M."/>
            <person name="MacKenzie S."/>
            <person name="Amaro C."/>
        </authorList>
    </citation>
    <scope>NUCLEOTIDE SEQUENCE</scope>
</reference>
<dbReference type="AlphaFoldDB" id="A0A0E9VKN8"/>
<organism evidence="1">
    <name type="scientific">Anguilla anguilla</name>
    <name type="common">European freshwater eel</name>
    <name type="synonym">Muraena anguilla</name>
    <dbReference type="NCBI Taxonomy" id="7936"/>
    <lineage>
        <taxon>Eukaryota</taxon>
        <taxon>Metazoa</taxon>
        <taxon>Chordata</taxon>
        <taxon>Craniata</taxon>
        <taxon>Vertebrata</taxon>
        <taxon>Euteleostomi</taxon>
        <taxon>Actinopterygii</taxon>
        <taxon>Neopterygii</taxon>
        <taxon>Teleostei</taxon>
        <taxon>Anguilliformes</taxon>
        <taxon>Anguillidae</taxon>
        <taxon>Anguilla</taxon>
    </lineage>
</organism>
<evidence type="ECO:0000313" key="1">
    <source>
        <dbReference type="EMBL" id="JAH78632.1"/>
    </source>
</evidence>
<name>A0A0E9VKN8_ANGAN</name>
<protein>
    <submittedName>
        <fullName evidence="1">Uncharacterized protein</fullName>
    </submittedName>
</protein>
<accession>A0A0E9VKN8</accession>
<sequence length="52" mass="5892">MKTLVSRLRVACHQWSGKYSTRLRESSHWRSGMFFVVGFDAPEPLGNFASCG</sequence>